<dbReference type="PROSITE" id="PS50920">
    <property type="entry name" value="SOLCAR"/>
    <property type="match status" value="3"/>
</dbReference>
<keyword evidence="2 10" id="KW-0813">Transport</keyword>
<protein>
    <recommendedName>
        <fullName evidence="10">Mitochondrial glycine transporter</fullName>
    </recommendedName>
    <alternativeName>
        <fullName evidence="10">Solute carrier family 25 member 38 homolog</fullName>
    </alternativeName>
</protein>
<dbReference type="PANTHER" id="PTHR46181">
    <property type="entry name" value="MITOCHONDRIAL GLYCINE TRANSPORTER"/>
    <property type="match status" value="1"/>
</dbReference>
<keyword evidence="7 10" id="KW-0496">Mitochondrion</keyword>
<comment type="function">
    <text evidence="10">Mitochondrial glycine transporter that imports glycine into the mitochondrial matrix. Plays an important role in providing glycine for the first enzymatic step in heme biosynthesis, the condensation of glycine with succinyl-CoA to produce 5-aminolevulinate (ALA) in the miochondrial matrix.</text>
</comment>
<sequence length="323" mass="35986">MKQKPDKDPIAHLTAGAISGLSSCVLLQPFDLLKTRLQQERQFRNQLQNLSSAKLSPMNSVLVSTVKNIIAKDSITGLWRGTVPTIFRNVPGSALYFLTLSEIRQLFKQYSRLHTTALSGSGSSLPVISSRDNLIAGMTARGIAGLIVMPATVIKVRYESSFYSYKSVWSAATSILKTEGFKGFFYGYGATVLRDAPQAGLYVLFYERAKLWIGANSYAIASPIIHSSSALFAGISATILTQPFDMVKTRMQLKPLDYRNMLQAARKVFLIPSDYFQEEGFLGFFDGITMRLARKPVQSAVAWTIYEEIVTQFHKYRNTMAQN</sequence>
<gene>
    <name evidence="12" type="ORF">ALEPTO_LOCUS2233</name>
</gene>
<evidence type="ECO:0000313" key="13">
    <source>
        <dbReference type="Proteomes" id="UP000789508"/>
    </source>
</evidence>
<dbReference type="Pfam" id="PF00153">
    <property type="entry name" value="Mito_carr"/>
    <property type="match status" value="3"/>
</dbReference>
<dbReference type="EMBL" id="CAJVPS010000315">
    <property type="protein sequence ID" value="CAG8475810.1"/>
    <property type="molecule type" value="Genomic_DNA"/>
</dbReference>
<comment type="similarity">
    <text evidence="10">Belongs to the mitochondrial carrier (TC 2.A.29) family. SLC25A38 subfamily.</text>
</comment>
<keyword evidence="8 10" id="KW-0472">Membrane</keyword>
<evidence type="ECO:0000256" key="9">
    <source>
        <dbReference type="ARBA" id="ARBA00034060"/>
    </source>
</evidence>
<dbReference type="Gene3D" id="1.50.40.10">
    <property type="entry name" value="Mitochondrial carrier domain"/>
    <property type="match status" value="1"/>
</dbReference>
<organism evidence="12 13">
    <name type="scientific">Ambispora leptoticha</name>
    <dbReference type="NCBI Taxonomy" id="144679"/>
    <lineage>
        <taxon>Eukaryota</taxon>
        <taxon>Fungi</taxon>
        <taxon>Fungi incertae sedis</taxon>
        <taxon>Mucoromycota</taxon>
        <taxon>Glomeromycotina</taxon>
        <taxon>Glomeromycetes</taxon>
        <taxon>Archaeosporales</taxon>
        <taxon>Ambisporaceae</taxon>
        <taxon>Ambispora</taxon>
    </lineage>
</organism>
<dbReference type="InterPro" id="IPR023395">
    <property type="entry name" value="MCP_dom_sf"/>
</dbReference>
<dbReference type="PROSITE" id="PS51257">
    <property type="entry name" value="PROKAR_LIPOPROTEIN"/>
    <property type="match status" value="1"/>
</dbReference>
<evidence type="ECO:0000256" key="4">
    <source>
        <dbReference type="ARBA" id="ARBA00022737"/>
    </source>
</evidence>
<proteinExistence type="inferred from homology"/>
<evidence type="ECO:0000256" key="6">
    <source>
        <dbReference type="ARBA" id="ARBA00022989"/>
    </source>
</evidence>
<evidence type="ECO:0000256" key="3">
    <source>
        <dbReference type="ARBA" id="ARBA00022692"/>
    </source>
</evidence>
<evidence type="ECO:0000256" key="8">
    <source>
        <dbReference type="ARBA" id="ARBA00023136"/>
    </source>
</evidence>
<dbReference type="OrthoDB" id="1924968at2759"/>
<comment type="subcellular location">
    <subcellularLocation>
        <location evidence="1">Membrane</location>
        <topology evidence="1">Multi-pass membrane protein</topology>
    </subcellularLocation>
    <subcellularLocation>
        <location evidence="10">Mitochondrion inner membrane</location>
        <topology evidence="10">Multi-pass membrane protein</topology>
    </subcellularLocation>
</comment>
<comment type="caution">
    <text evidence="12">The sequence shown here is derived from an EMBL/GenBank/DDBJ whole genome shotgun (WGS) entry which is preliminary data.</text>
</comment>
<feature type="repeat" description="Solcar" evidence="11">
    <location>
        <begin position="128"/>
        <end position="212"/>
    </location>
</feature>
<dbReference type="Proteomes" id="UP000789508">
    <property type="component" value="Unassembled WGS sequence"/>
</dbReference>
<keyword evidence="5 10" id="KW-0999">Mitochondrion inner membrane</keyword>
<comment type="catalytic activity">
    <reaction evidence="9 10">
        <text>glycine(in) = glycine(out)</text>
        <dbReference type="Rhea" id="RHEA:70715"/>
        <dbReference type="ChEBI" id="CHEBI:57305"/>
    </reaction>
</comment>
<evidence type="ECO:0000256" key="2">
    <source>
        <dbReference type="ARBA" id="ARBA00022448"/>
    </source>
</evidence>
<accession>A0A9N8Z604</accession>
<dbReference type="HAMAP" id="MF_03064">
    <property type="entry name" value="SLC25A38"/>
    <property type="match status" value="1"/>
</dbReference>
<dbReference type="PANTHER" id="PTHR46181:SF3">
    <property type="entry name" value="MITOCHONDRIAL GLYCINE TRANSPORTER"/>
    <property type="match status" value="1"/>
</dbReference>
<dbReference type="InterPro" id="IPR018108">
    <property type="entry name" value="MCP_transmembrane"/>
</dbReference>
<dbReference type="AlphaFoldDB" id="A0A9N8Z604"/>
<keyword evidence="6 10" id="KW-1133">Transmembrane helix</keyword>
<dbReference type="GO" id="GO:0015187">
    <property type="term" value="F:glycine transmembrane transporter activity"/>
    <property type="evidence" value="ECO:0007669"/>
    <property type="project" value="UniProtKB-UniRule"/>
</dbReference>
<name>A0A9N8Z604_9GLOM</name>
<evidence type="ECO:0000256" key="1">
    <source>
        <dbReference type="ARBA" id="ARBA00004141"/>
    </source>
</evidence>
<dbReference type="InterPro" id="IPR030847">
    <property type="entry name" value="Hem25/SLC25A38"/>
</dbReference>
<reference evidence="12" key="1">
    <citation type="submission" date="2021-06" db="EMBL/GenBank/DDBJ databases">
        <authorList>
            <person name="Kallberg Y."/>
            <person name="Tangrot J."/>
            <person name="Rosling A."/>
        </authorList>
    </citation>
    <scope>NUCLEOTIDE SEQUENCE</scope>
    <source>
        <strain evidence="12">FL130A</strain>
    </source>
</reference>
<evidence type="ECO:0000256" key="11">
    <source>
        <dbReference type="PROSITE-ProRule" id="PRU00282"/>
    </source>
</evidence>
<feature type="repeat" description="Solcar" evidence="11">
    <location>
        <begin position="7"/>
        <end position="106"/>
    </location>
</feature>
<evidence type="ECO:0000256" key="7">
    <source>
        <dbReference type="ARBA" id="ARBA00023128"/>
    </source>
</evidence>
<keyword evidence="4 10" id="KW-0677">Repeat</keyword>
<dbReference type="GO" id="GO:1904983">
    <property type="term" value="P:glycine import into mitochondrion"/>
    <property type="evidence" value="ECO:0007669"/>
    <property type="project" value="UniProtKB-UniRule"/>
</dbReference>
<feature type="repeat" description="Solcar" evidence="11">
    <location>
        <begin position="221"/>
        <end position="312"/>
    </location>
</feature>
<keyword evidence="3 10" id="KW-0812">Transmembrane</keyword>
<evidence type="ECO:0000313" key="12">
    <source>
        <dbReference type="EMBL" id="CAG8475810.1"/>
    </source>
</evidence>
<keyword evidence="13" id="KW-1185">Reference proteome</keyword>
<evidence type="ECO:0000256" key="10">
    <source>
        <dbReference type="HAMAP-Rule" id="MF_03064"/>
    </source>
</evidence>
<dbReference type="SUPFAM" id="SSF103506">
    <property type="entry name" value="Mitochondrial carrier"/>
    <property type="match status" value="1"/>
</dbReference>
<evidence type="ECO:0000256" key="5">
    <source>
        <dbReference type="ARBA" id="ARBA00022792"/>
    </source>
</evidence>
<dbReference type="GO" id="GO:0005743">
    <property type="term" value="C:mitochondrial inner membrane"/>
    <property type="evidence" value="ECO:0007669"/>
    <property type="project" value="UniProtKB-SubCell"/>
</dbReference>